<dbReference type="OrthoDB" id="2094269at2759"/>
<dbReference type="GO" id="GO:0019748">
    <property type="term" value="P:secondary metabolic process"/>
    <property type="evidence" value="ECO:0007669"/>
    <property type="project" value="TreeGrafter"/>
</dbReference>
<dbReference type="GO" id="GO:0005634">
    <property type="term" value="C:nucleus"/>
    <property type="evidence" value="ECO:0007669"/>
    <property type="project" value="TreeGrafter"/>
</dbReference>
<dbReference type="Pfam" id="PF03959">
    <property type="entry name" value="FSH1"/>
    <property type="match status" value="1"/>
</dbReference>
<dbReference type="PANTHER" id="PTHR48070:SF7">
    <property type="entry name" value="SERINE HYDROLASE FSH DOMAIN-CONTAINING PROTEIN-RELATED"/>
    <property type="match status" value="1"/>
</dbReference>
<dbReference type="AlphaFoldDB" id="A0A9P7B0M8"/>
<comment type="caution">
    <text evidence="3">The sequence shown here is derived from an EMBL/GenBank/DDBJ whole genome shotgun (WGS) entry which is preliminary data.</text>
</comment>
<dbReference type="Proteomes" id="UP000785200">
    <property type="component" value="Unassembled WGS sequence"/>
</dbReference>
<dbReference type="PANTHER" id="PTHR48070">
    <property type="entry name" value="ESTERASE OVCA2"/>
    <property type="match status" value="1"/>
</dbReference>
<dbReference type="GO" id="GO:0016787">
    <property type="term" value="F:hydrolase activity"/>
    <property type="evidence" value="ECO:0007669"/>
    <property type="project" value="UniProtKB-KW"/>
</dbReference>
<protein>
    <submittedName>
        <fullName evidence="3">Hydrolase FUB4</fullName>
    </submittedName>
</protein>
<gene>
    <name evidence="3" type="ORF">D0Z07_1128</name>
</gene>
<evidence type="ECO:0000313" key="4">
    <source>
        <dbReference type="Proteomes" id="UP000785200"/>
    </source>
</evidence>
<reference evidence="3" key="1">
    <citation type="submission" date="2019-07" db="EMBL/GenBank/DDBJ databases">
        <title>Hyphodiscus hymeniophilus genome sequencing and assembly.</title>
        <authorList>
            <person name="Kramer G."/>
            <person name="Nodwell J."/>
        </authorList>
    </citation>
    <scope>NUCLEOTIDE SEQUENCE</scope>
    <source>
        <strain evidence="3">ATCC 34498</strain>
    </source>
</reference>
<feature type="domain" description="Serine hydrolase" evidence="2">
    <location>
        <begin position="13"/>
        <end position="242"/>
    </location>
</feature>
<accession>A0A9P7B0M8</accession>
<name>A0A9P7B0M8_9HELO</name>
<proteinExistence type="predicted"/>
<dbReference type="InterPro" id="IPR050593">
    <property type="entry name" value="LovG"/>
</dbReference>
<dbReference type="GO" id="GO:0005737">
    <property type="term" value="C:cytoplasm"/>
    <property type="evidence" value="ECO:0007669"/>
    <property type="project" value="TreeGrafter"/>
</dbReference>
<dbReference type="EMBL" id="VNKQ01000003">
    <property type="protein sequence ID" value="KAG0652362.1"/>
    <property type="molecule type" value="Genomic_DNA"/>
</dbReference>
<evidence type="ECO:0000259" key="2">
    <source>
        <dbReference type="Pfam" id="PF03959"/>
    </source>
</evidence>
<dbReference type="InterPro" id="IPR029058">
    <property type="entry name" value="AB_hydrolase_fold"/>
</dbReference>
<evidence type="ECO:0000313" key="3">
    <source>
        <dbReference type="EMBL" id="KAG0652362.1"/>
    </source>
</evidence>
<keyword evidence="4" id="KW-1185">Reference proteome</keyword>
<organism evidence="3 4">
    <name type="scientific">Hyphodiscus hymeniophilus</name>
    <dbReference type="NCBI Taxonomy" id="353542"/>
    <lineage>
        <taxon>Eukaryota</taxon>
        <taxon>Fungi</taxon>
        <taxon>Dikarya</taxon>
        <taxon>Ascomycota</taxon>
        <taxon>Pezizomycotina</taxon>
        <taxon>Leotiomycetes</taxon>
        <taxon>Helotiales</taxon>
        <taxon>Hyphodiscaceae</taxon>
        <taxon>Hyphodiscus</taxon>
    </lineage>
</organism>
<dbReference type="InterPro" id="IPR005645">
    <property type="entry name" value="FSH-like_dom"/>
</dbReference>
<keyword evidence="1 3" id="KW-0378">Hydrolase</keyword>
<sequence>MSDSKRTKTDNITASFRKVLGNQYTFDFIDGPYPCSAAAGIDLFYQPPYYSFYATPSVEDIRRGHQWLMDYVEENGPYDGVLSFSQGGALVSSLLLYHQCETPHLPPPFEVAVFICSGAPLDCVEDVGIYVSPEARQWDESSKAELMRKASSDSIMKLGTKRWGKGFDPSIPHDTSNIFGMNFSRMPQNLMIAIPTVHIFGKQDPRYPASVTLAHLCDPLVKKVYDHGGGHDIPRKGDVSKKIAELIEWSAMMVKKV</sequence>
<evidence type="ECO:0000256" key="1">
    <source>
        <dbReference type="ARBA" id="ARBA00022801"/>
    </source>
</evidence>
<dbReference type="SUPFAM" id="SSF53474">
    <property type="entry name" value="alpha/beta-Hydrolases"/>
    <property type="match status" value="1"/>
</dbReference>
<dbReference type="Gene3D" id="3.40.50.1820">
    <property type="entry name" value="alpha/beta hydrolase"/>
    <property type="match status" value="1"/>
</dbReference>